<dbReference type="EMBL" id="VEVO01004982">
    <property type="protein sequence ID" value="KAF0021562.1"/>
    <property type="molecule type" value="Genomic_DNA"/>
</dbReference>
<evidence type="ECO:0000313" key="2">
    <source>
        <dbReference type="Proteomes" id="UP000438429"/>
    </source>
</evidence>
<dbReference type="Proteomes" id="UP000438429">
    <property type="component" value="Unassembled WGS sequence"/>
</dbReference>
<protein>
    <submittedName>
        <fullName evidence="1">Uncharacterized protein</fullName>
    </submittedName>
</protein>
<reference evidence="1 2" key="1">
    <citation type="submission" date="2019-06" db="EMBL/GenBank/DDBJ databases">
        <title>Draft genomes of female and male turbot (Scophthalmus maximus).</title>
        <authorList>
            <person name="Xu H."/>
            <person name="Xu X.-W."/>
            <person name="Shao C."/>
            <person name="Chen S."/>
        </authorList>
    </citation>
    <scope>NUCLEOTIDE SEQUENCE [LARGE SCALE GENOMIC DNA]</scope>
    <source>
        <strain evidence="1">Ysfricsl-2016a</strain>
        <tissue evidence="1">Blood</tissue>
    </source>
</reference>
<comment type="caution">
    <text evidence="1">The sequence shown here is derived from an EMBL/GenBank/DDBJ whole genome shotgun (WGS) entry which is preliminary data.</text>
</comment>
<dbReference type="AlphaFoldDB" id="A0A6A4RRA9"/>
<proteinExistence type="predicted"/>
<accession>A0A6A4RRA9</accession>
<name>A0A6A4RRA9_SCOMX</name>
<gene>
    <name evidence="1" type="ORF">F2P81_026185</name>
</gene>
<sequence>MSHLKLRFYASHLENIQLSCSAAFFPQNKTRDAVFRFPHSICGSVRCFSQVELSELASASHQNTAVKTLACKTWGTLTRFTIDCTRRGNTLDRTKEMPAIRNSIENTPMQ</sequence>
<evidence type="ECO:0000313" key="1">
    <source>
        <dbReference type="EMBL" id="KAF0021562.1"/>
    </source>
</evidence>
<organism evidence="1 2">
    <name type="scientific">Scophthalmus maximus</name>
    <name type="common">Turbot</name>
    <name type="synonym">Psetta maxima</name>
    <dbReference type="NCBI Taxonomy" id="52904"/>
    <lineage>
        <taxon>Eukaryota</taxon>
        <taxon>Metazoa</taxon>
        <taxon>Chordata</taxon>
        <taxon>Craniata</taxon>
        <taxon>Vertebrata</taxon>
        <taxon>Euteleostomi</taxon>
        <taxon>Actinopterygii</taxon>
        <taxon>Neopterygii</taxon>
        <taxon>Teleostei</taxon>
        <taxon>Neoteleostei</taxon>
        <taxon>Acanthomorphata</taxon>
        <taxon>Carangaria</taxon>
        <taxon>Pleuronectiformes</taxon>
        <taxon>Pleuronectoidei</taxon>
        <taxon>Scophthalmidae</taxon>
        <taxon>Scophthalmus</taxon>
    </lineage>
</organism>